<sequence length="100" mass="10263">MGLTPMAAQASAPAADSVPASTPAQAPGYSVEETALGAMLDDPAAKAVLAKHIPAIVGSDQIQMARGMTLKQLQQYAGDMLSEAKMADIQADLNKLPAKK</sequence>
<organism evidence="2 3">
    <name type="scientific">Novosphingobium aerophilum</name>
    <dbReference type="NCBI Taxonomy" id="2839843"/>
    <lineage>
        <taxon>Bacteria</taxon>
        <taxon>Pseudomonadati</taxon>
        <taxon>Pseudomonadota</taxon>
        <taxon>Alphaproteobacteria</taxon>
        <taxon>Sphingomonadales</taxon>
        <taxon>Sphingomonadaceae</taxon>
        <taxon>Novosphingobium</taxon>
    </lineage>
</organism>
<feature type="region of interest" description="Disordered" evidence="1">
    <location>
        <begin position="1"/>
        <end position="26"/>
    </location>
</feature>
<dbReference type="EMBL" id="JACLAU010000001">
    <property type="protein sequence ID" value="MBC2650432.1"/>
    <property type="molecule type" value="Genomic_DNA"/>
</dbReference>
<accession>A0A7X1F4V4</accession>
<reference evidence="2 3" key="1">
    <citation type="submission" date="2020-08" db="EMBL/GenBank/DDBJ databases">
        <title>The genome sequence of Novosphingobium flavum 4Y4.</title>
        <authorList>
            <person name="Liu Y."/>
        </authorList>
    </citation>
    <scope>NUCLEOTIDE SEQUENCE [LARGE SCALE GENOMIC DNA]</scope>
    <source>
        <strain evidence="2 3">4Y4</strain>
    </source>
</reference>
<protein>
    <submittedName>
        <fullName evidence="2">Uncharacterized protein</fullName>
    </submittedName>
</protein>
<dbReference type="Proteomes" id="UP000520156">
    <property type="component" value="Unassembled WGS sequence"/>
</dbReference>
<gene>
    <name evidence="2" type="ORF">H7F49_01780</name>
</gene>
<evidence type="ECO:0000313" key="2">
    <source>
        <dbReference type="EMBL" id="MBC2650432.1"/>
    </source>
</evidence>
<keyword evidence="3" id="KW-1185">Reference proteome</keyword>
<dbReference type="AlphaFoldDB" id="A0A7X1F4V4"/>
<evidence type="ECO:0000313" key="3">
    <source>
        <dbReference type="Proteomes" id="UP000520156"/>
    </source>
</evidence>
<feature type="compositionally biased region" description="Low complexity" evidence="1">
    <location>
        <begin position="7"/>
        <end position="24"/>
    </location>
</feature>
<evidence type="ECO:0000256" key="1">
    <source>
        <dbReference type="SAM" id="MobiDB-lite"/>
    </source>
</evidence>
<comment type="caution">
    <text evidence="2">The sequence shown here is derived from an EMBL/GenBank/DDBJ whole genome shotgun (WGS) entry which is preliminary data.</text>
</comment>
<name>A0A7X1F4V4_9SPHN</name>
<proteinExistence type="predicted"/>